<proteinExistence type="predicted"/>
<accession>A0A2P5DNZ9</accession>
<organism evidence="1 2">
    <name type="scientific">Trema orientale</name>
    <name type="common">Charcoal tree</name>
    <name type="synonym">Celtis orientalis</name>
    <dbReference type="NCBI Taxonomy" id="63057"/>
    <lineage>
        <taxon>Eukaryota</taxon>
        <taxon>Viridiplantae</taxon>
        <taxon>Streptophyta</taxon>
        <taxon>Embryophyta</taxon>
        <taxon>Tracheophyta</taxon>
        <taxon>Spermatophyta</taxon>
        <taxon>Magnoliopsida</taxon>
        <taxon>eudicotyledons</taxon>
        <taxon>Gunneridae</taxon>
        <taxon>Pentapetalae</taxon>
        <taxon>rosids</taxon>
        <taxon>fabids</taxon>
        <taxon>Rosales</taxon>
        <taxon>Cannabaceae</taxon>
        <taxon>Trema</taxon>
    </lineage>
</organism>
<dbReference type="Proteomes" id="UP000237000">
    <property type="component" value="Unassembled WGS sequence"/>
</dbReference>
<dbReference type="AlphaFoldDB" id="A0A2P5DNZ9"/>
<dbReference type="InParanoid" id="A0A2P5DNZ9"/>
<protein>
    <submittedName>
        <fullName evidence="1">Uncharacterized protein</fullName>
    </submittedName>
</protein>
<keyword evidence="2" id="KW-1185">Reference proteome</keyword>
<feature type="non-terminal residue" evidence="1">
    <location>
        <position position="1"/>
    </location>
</feature>
<evidence type="ECO:0000313" key="2">
    <source>
        <dbReference type="Proteomes" id="UP000237000"/>
    </source>
</evidence>
<dbReference type="EMBL" id="JXTC01000258">
    <property type="protein sequence ID" value="PON75022.1"/>
    <property type="molecule type" value="Genomic_DNA"/>
</dbReference>
<sequence length="49" mass="5624">EIHYGPRNDEVDGDARMLPVRNGEGSLDNVLCLPEHHIESFKEHFYSSL</sequence>
<comment type="caution">
    <text evidence="1">The sequence shown here is derived from an EMBL/GenBank/DDBJ whole genome shotgun (WGS) entry which is preliminary data.</text>
</comment>
<evidence type="ECO:0000313" key="1">
    <source>
        <dbReference type="EMBL" id="PON75022.1"/>
    </source>
</evidence>
<reference evidence="2" key="1">
    <citation type="submission" date="2016-06" db="EMBL/GenBank/DDBJ databases">
        <title>Parallel loss of symbiosis genes in relatives of nitrogen-fixing non-legume Parasponia.</title>
        <authorList>
            <person name="Van Velzen R."/>
            <person name="Holmer R."/>
            <person name="Bu F."/>
            <person name="Rutten L."/>
            <person name="Van Zeijl A."/>
            <person name="Liu W."/>
            <person name="Santuari L."/>
            <person name="Cao Q."/>
            <person name="Sharma T."/>
            <person name="Shen D."/>
            <person name="Roswanjaya Y."/>
            <person name="Wardhani T."/>
            <person name="Kalhor M.S."/>
            <person name="Jansen J."/>
            <person name="Van den Hoogen J."/>
            <person name="Gungor B."/>
            <person name="Hartog M."/>
            <person name="Hontelez J."/>
            <person name="Verver J."/>
            <person name="Yang W.-C."/>
            <person name="Schijlen E."/>
            <person name="Repin R."/>
            <person name="Schilthuizen M."/>
            <person name="Schranz E."/>
            <person name="Heidstra R."/>
            <person name="Miyata K."/>
            <person name="Fedorova E."/>
            <person name="Kohlen W."/>
            <person name="Bisseling T."/>
            <person name="Smit S."/>
            <person name="Geurts R."/>
        </authorList>
    </citation>
    <scope>NUCLEOTIDE SEQUENCE [LARGE SCALE GENOMIC DNA]</scope>
    <source>
        <strain evidence="2">cv. RG33-2</strain>
    </source>
</reference>
<name>A0A2P5DNZ9_TREOI</name>
<gene>
    <name evidence="1" type="ORF">TorRG33x02_245870</name>
</gene>